<evidence type="ECO:0000256" key="11">
    <source>
        <dbReference type="ARBA" id="ARBA00047715"/>
    </source>
</evidence>
<comment type="subunit">
    <text evidence="4">Homodimer.</text>
</comment>
<feature type="domain" description="Aminotransferase class I/classII large" evidence="13">
    <location>
        <begin position="54"/>
        <end position="386"/>
    </location>
</feature>
<evidence type="ECO:0000259" key="13">
    <source>
        <dbReference type="Pfam" id="PF00155"/>
    </source>
</evidence>
<dbReference type="AlphaFoldDB" id="A0A379ZNG7"/>
<evidence type="ECO:0000256" key="2">
    <source>
        <dbReference type="ARBA" id="ARBA00004746"/>
    </source>
</evidence>
<dbReference type="InterPro" id="IPR015424">
    <property type="entry name" value="PyrdxlP-dep_Trfase"/>
</dbReference>
<comment type="similarity">
    <text evidence="3">Belongs to the class-II pyridoxal-phosphate-dependent aminotransferase family. BioF subfamily.</text>
</comment>
<accession>A0A379ZNG7</accession>
<evidence type="ECO:0000256" key="3">
    <source>
        <dbReference type="ARBA" id="ARBA00010008"/>
    </source>
</evidence>
<dbReference type="InterPro" id="IPR004839">
    <property type="entry name" value="Aminotransferase_I/II_large"/>
</dbReference>
<dbReference type="RefSeq" id="WP_115405493.1">
    <property type="nucleotide sequence ID" value="NZ_UGYV01000001.1"/>
</dbReference>
<dbReference type="InterPro" id="IPR015421">
    <property type="entry name" value="PyrdxlP-dep_Trfase_major"/>
</dbReference>
<sequence length="411" mass="44266">MSSLLETKIFARQQALREQGLLRQRKVMSIEHSLDTNASTSSPRFVFEGRTYSNFSSNDYLGLSRVPELADALHLGAQTYGVGSGASPLVTGYSEAHFALERQLCSLTGHEAALLFCSGFGANTALMKTLFDQQDTVIADKLVHASIIDGLQDSGAQLKRFLHNSLESAERLLVRHQASALITESVFSMDGDCAPITDLSALCRQHHTWLIVDDAHGFAMLNAADANGNAHAKAAKLIDVQVVTFGKALGCQGAAILGSQALIDFLVSNAREYIYSTSLSPANAVLALAAVQYSIAHPELQQKLRANIALFKRLCLDANVPLLNSDTAIQPLIIGDAQQTLQVADELKIAGIWVGAIRPPTVPVGSARLRITLTAAHSAEDIAACAAQLAQVLKRVNIPRVSERRAEDEYR</sequence>
<dbReference type="Gene3D" id="3.90.1150.10">
    <property type="entry name" value="Aspartate Aminotransferase, domain 1"/>
    <property type="match status" value="1"/>
</dbReference>
<reference evidence="14 15" key="1">
    <citation type="submission" date="2018-06" db="EMBL/GenBank/DDBJ databases">
        <authorList>
            <consortium name="Pathogen Informatics"/>
            <person name="Doyle S."/>
        </authorList>
    </citation>
    <scope>NUCLEOTIDE SEQUENCE [LARGE SCALE GENOMIC DNA]</scope>
    <source>
        <strain evidence="14 15">NCTC10736</strain>
    </source>
</reference>
<dbReference type="InterPro" id="IPR050087">
    <property type="entry name" value="AON_synthase_class-II"/>
</dbReference>
<dbReference type="Pfam" id="PF00155">
    <property type="entry name" value="Aminotran_1_2"/>
    <property type="match status" value="1"/>
</dbReference>
<dbReference type="Gene3D" id="3.40.640.10">
    <property type="entry name" value="Type I PLP-dependent aspartate aminotransferase-like (Major domain)"/>
    <property type="match status" value="1"/>
</dbReference>
<dbReference type="InterPro" id="IPR015422">
    <property type="entry name" value="PyrdxlP-dep_Trfase_small"/>
</dbReference>
<keyword evidence="8 12" id="KW-0663">Pyridoxal phosphate</keyword>
<proteinExistence type="inferred from homology"/>
<gene>
    <name evidence="14" type="primary">bioF</name>
    <name evidence="14" type="ORF">NCTC10736_00784</name>
</gene>
<dbReference type="InterPro" id="IPR001917">
    <property type="entry name" value="Aminotrans_II_pyridoxalP_BS"/>
</dbReference>
<evidence type="ECO:0000256" key="9">
    <source>
        <dbReference type="ARBA" id="ARBA00032610"/>
    </source>
</evidence>
<dbReference type="GO" id="GO:0008710">
    <property type="term" value="F:8-amino-7-oxononanoate synthase activity"/>
    <property type="evidence" value="ECO:0007669"/>
    <property type="project" value="UniProtKB-EC"/>
</dbReference>
<keyword evidence="7" id="KW-0093">Biotin biosynthesis</keyword>
<keyword evidence="14" id="KW-0012">Acyltransferase</keyword>
<evidence type="ECO:0000256" key="4">
    <source>
        <dbReference type="ARBA" id="ARBA00011738"/>
    </source>
</evidence>
<evidence type="ECO:0000256" key="5">
    <source>
        <dbReference type="ARBA" id="ARBA00013187"/>
    </source>
</evidence>
<evidence type="ECO:0000256" key="8">
    <source>
        <dbReference type="ARBA" id="ARBA00022898"/>
    </source>
</evidence>
<evidence type="ECO:0000313" key="15">
    <source>
        <dbReference type="Proteomes" id="UP000255061"/>
    </source>
</evidence>
<comment type="pathway">
    <text evidence="2">Cofactor biosynthesis; biotin biosynthesis.</text>
</comment>
<evidence type="ECO:0000256" key="1">
    <source>
        <dbReference type="ARBA" id="ARBA00001933"/>
    </source>
</evidence>
<keyword evidence="6 14" id="KW-0808">Transferase</keyword>
<evidence type="ECO:0000256" key="6">
    <source>
        <dbReference type="ARBA" id="ARBA00022679"/>
    </source>
</evidence>
<dbReference type="GO" id="GO:0030170">
    <property type="term" value="F:pyridoxal phosphate binding"/>
    <property type="evidence" value="ECO:0007669"/>
    <property type="project" value="InterPro"/>
</dbReference>
<organism evidence="14 15">
    <name type="scientific">Shewanella morhuae</name>
    <dbReference type="NCBI Taxonomy" id="365591"/>
    <lineage>
        <taxon>Bacteria</taxon>
        <taxon>Pseudomonadati</taxon>
        <taxon>Pseudomonadota</taxon>
        <taxon>Gammaproteobacteria</taxon>
        <taxon>Alteromonadales</taxon>
        <taxon>Shewanellaceae</taxon>
        <taxon>Shewanella</taxon>
    </lineage>
</organism>
<dbReference type="PROSITE" id="PS00599">
    <property type="entry name" value="AA_TRANSFER_CLASS_2"/>
    <property type="match status" value="1"/>
</dbReference>
<dbReference type="EMBL" id="UGYV01000001">
    <property type="protein sequence ID" value="SUI64749.1"/>
    <property type="molecule type" value="Genomic_DNA"/>
</dbReference>
<name>A0A379ZNG7_9GAMM</name>
<dbReference type="SUPFAM" id="SSF53383">
    <property type="entry name" value="PLP-dependent transferases"/>
    <property type="match status" value="1"/>
</dbReference>
<dbReference type="EC" id="2.3.1.47" evidence="5"/>
<comment type="catalytic activity">
    <reaction evidence="11">
        <text>6-carboxyhexanoyl-[ACP] + L-alanine + H(+) = (8S)-8-amino-7-oxononanoate + holo-[ACP] + CO2</text>
        <dbReference type="Rhea" id="RHEA:42288"/>
        <dbReference type="Rhea" id="RHEA-COMP:9685"/>
        <dbReference type="Rhea" id="RHEA-COMP:9955"/>
        <dbReference type="ChEBI" id="CHEBI:15378"/>
        <dbReference type="ChEBI" id="CHEBI:16526"/>
        <dbReference type="ChEBI" id="CHEBI:57972"/>
        <dbReference type="ChEBI" id="CHEBI:64479"/>
        <dbReference type="ChEBI" id="CHEBI:78846"/>
        <dbReference type="ChEBI" id="CHEBI:149468"/>
        <dbReference type="EC" id="2.3.1.47"/>
    </reaction>
</comment>
<comment type="cofactor">
    <cofactor evidence="1 12">
        <name>pyridoxal 5'-phosphate</name>
        <dbReference type="ChEBI" id="CHEBI:597326"/>
    </cofactor>
</comment>
<evidence type="ECO:0000256" key="12">
    <source>
        <dbReference type="RuleBase" id="RU003693"/>
    </source>
</evidence>
<dbReference type="PANTHER" id="PTHR13693:SF100">
    <property type="entry name" value="8-AMINO-7-OXONONANOATE SYNTHASE"/>
    <property type="match status" value="1"/>
</dbReference>
<evidence type="ECO:0000256" key="10">
    <source>
        <dbReference type="ARBA" id="ARBA00033381"/>
    </source>
</evidence>
<evidence type="ECO:0000256" key="7">
    <source>
        <dbReference type="ARBA" id="ARBA00022756"/>
    </source>
</evidence>
<dbReference type="GO" id="GO:0009102">
    <property type="term" value="P:biotin biosynthetic process"/>
    <property type="evidence" value="ECO:0007669"/>
    <property type="project" value="UniProtKB-KW"/>
</dbReference>
<evidence type="ECO:0000313" key="14">
    <source>
        <dbReference type="EMBL" id="SUI64749.1"/>
    </source>
</evidence>
<dbReference type="Proteomes" id="UP000255061">
    <property type="component" value="Unassembled WGS sequence"/>
</dbReference>
<dbReference type="PANTHER" id="PTHR13693">
    <property type="entry name" value="CLASS II AMINOTRANSFERASE/8-AMINO-7-OXONONANOATE SYNTHASE"/>
    <property type="match status" value="1"/>
</dbReference>
<protein>
    <recommendedName>
        <fullName evidence="5">8-amino-7-oxononanoate synthase</fullName>
        <ecNumber evidence="5">2.3.1.47</ecNumber>
    </recommendedName>
    <alternativeName>
        <fullName evidence="9">7-keto-8-amino-pelargonic acid synthase</fullName>
    </alternativeName>
    <alternativeName>
        <fullName evidence="10">8-amino-7-ketopelargonate synthase</fullName>
    </alternativeName>
</protein>